<proteinExistence type="predicted"/>
<dbReference type="Gene3D" id="3.10.580.10">
    <property type="entry name" value="CBS-domain"/>
    <property type="match status" value="1"/>
</dbReference>
<dbReference type="PROSITE" id="PS51371">
    <property type="entry name" value="CBS"/>
    <property type="match status" value="1"/>
</dbReference>
<dbReference type="CDD" id="cd02205">
    <property type="entry name" value="CBS_pair_SF"/>
    <property type="match status" value="1"/>
</dbReference>
<keyword evidence="1" id="KW-0129">CBS domain</keyword>
<dbReference type="RefSeq" id="WP_174494721.1">
    <property type="nucleotide sequence ID" value="NZ_CADDWK010000001.1"/>
</dbReference>
<dbReference type="AlphaFoldDB" id="A0A841Q719"/>
<keyword evidence="4" id="KW-1185">Reference proteome</keyword>
<dbReference type="SUPFAM" id="SSF54631">
    <property type="entry name" value="CBS-domain pair"/>
    <property type="match status" value="1"/>
</dbReference>
<dbReference type="Pfam" id="PF00571">
    <property type="entry name" value="CBS"/>
    <property type="match status" value="1"/>
</dbReference>
<evidence type="ECO:0000256" key="1">
    <source>
        <dbReference type="PROSITE-ProRule" id="PRU00703"/>
    </source>
</evidence>
<evidence type="ECO:0000313" key="3">
    <source>
        <dbReference type="EMBL" id="MBB6454210.1"/>
    </source>
</evidence>
<gene>
    <name evidence="3" type="ORF">HNQ94_002685</name>
</gene>
<name>A0A841Q719_9BACI</name>
<dbReference type="InterPro" id="IPR046342">
    <property type="entry name" value="CBS_dom_sf"/>
</dbReference>
<evidence type="ECO:0000259" key="2">
    <source>
        <dbReference type="PROSITE" id="PS51371"/>
    </source>
</evidence>
<reference evidence="3 4" key="1">
    <citation type="submission" date="2020-08" db="EMBL/GenBank/DDBJ databases">
        <title>Genomic Encyclopedia of Type Strains, Phase IV (KMG-IV): sequencing the most valuable type-strain genomes for metagenomic binning, comparative biology and taxonomic classification.</title>
        <authorList>
            <person name="Goeker M."/>
        </authorList>
    </citation>
    <scope>NUCLEOTIDE SEQUENCE [LARGE SCALE GENOMIC DNA]</scope>
    <source>
        <strain evidence="3 4">DSM 19612</strain>
    </source>
</reference>
<sequence length="247" mass="28719">MENNLRNEMSRAERFEIAFNQIHSRLKELTKNRKTDRFVDLLQVNSEKYSSIRENFSQLKQYAKLRNAIVHEKVDNGYYIAEPHEDIVEDIERISHLVYHPPSAVKLASKPVIFFDIYTSLQKVLSTIEKHGYSQFPVYEEGHFKGLLTEGGIAKWFSQRIKDGVITINNVRVADILELEKRRNVACLEKKSSVYDVENTFEEYYKKKQKLEAVILTENGGQDQAPIGIITSWDLVEFDHDTASMKT</sequence>
<dbReference type="Proteomes" id="UP000581688">
    <property type="component" value="Unassembled WGS sequence"/>
</dbReference>
<comment type="caution">
    <text evidence="3">The sequence shown here is derived from an EMBL/GenBank/DDBJ whole genome shotgun (WGS) entry which is preliminary data.</text>
</comment>
<dbReference type="EMBL" id="JACHGH010000008">
    <property type="protein sequence ID" value="MBB6454210.1"/>
    <property type="molecule type" value="Genomic_DNA"/>
</dbReference>
<protein>
    <submittedName>
        <fullName evidence="3">Putative transcriptional regulator</fullName>
    </submittedName>
</protein>
<evidence type="ECO:0000313" key="4">
    <source>
        <dbReference type="Proteomes" id="UP000581688"/>
    </source>
</evidence>
<organism evidence="3 4">
    <name type="scientific">Salirhabdus euzebyi</name>
    <dbReference type="NCBI Taxonomy" id="394506"/>
    <lineage>
        <taxon>Bacteria</taxon>
        <taxon>Bacillati</taxon>
        <taxon>Bacillota</taxon>
        <taxon>Bacilli</taxon>
        <taxon>Bacillales</taxon>
        <taxon>Bacillaceae</taxon>
        <taxon>Salirhabdus</taxon>
    </lineage>
</organism>
<dbReference type="InterPro" id="IPR000644">
    <property type="entry name" value="CBS_dom"/>
</dbReference>
<feature type="domain" description="CBS" evidence="2">
    <location>
        <begin position="108"/>
        <end position="164"/>
    </location>
</feature>
<accession>A0A841Q719</accession>